<dbReference type="Pfam" id="PF23804">
    <property type="entry name" value="DUF7179"/>
    <property type="match status" value="1"/>
</dbReference>
<reference evidence="2 3" key="1">
    <citation type="journal article" date="2012" name="J. Virol.">
        <title>Complete Genome Sequence of Pectobacterium carotovorum subsp. carotovorum Bacteriophage My1.</title>
        <authorList>
            <person name="Lee D.H."/>
            <person name="Lee J.H."/>
            <person name="Shin H."/>
            <person name="Ji S."/>
            <person name="Roh E."/>
            <person name="Jung K."/>
            <person name="Ryu S."/>
            <person name="Choi J."/>
            <person name="Heu S."/>
        </authorList>
    </citation>
    <scope>NUCLEOTIDE SEQUENCE [LARGE SCALE GENOMIC DNA]</scope>
</reference>
<protein>
    <submittedName>
        <fullName evidence="2">Uncharacterized protein</fullName>
    </submittedName>
</protein>
<dbReference type="GeneID" id="13826733"/>
<keyword evidence="1" id="KW-0175">Coiled coil</keyword>
<dbReference type="OrthoDB" id="20765at10239"/>
<keyword evidence="3" id="KW-1185">Reference proteome</keyword>
<name>J9QGQ3_9CAUD</name>
<evidence type="ECO:0000313" key="3">
    <source>
        <dbReference type="Proteomes" id="UP000006280"/>
    </source>
</evidence>
<feature type="coiled-coil region" evidence="1">
    <location>
        <begin position="55"/>
        <end position="82"/>
    </location>
</feature>
<evidence type="ECO:0000256" key="1">
    <source>
        <dbReference type="SAM" id="Coils"/>
    </source>
</evidence>
<sequence length="85" mass="9647">MENMTKTEMANTLAILLNMTGYEGQLQKLSIPAMQALYETLNANATAYSRVVRDARNAREELLISERRNKALEREVAKLTAQVFK</sequence>
<dbReference type="Proteomes" id="UP000006280">
    <property type="component" value="Segment"/>
</dbReference>
<proteinExistence type="predicted"/>
<organism evidence="2 3">
    <name type="scientific">Pectobacterium phage My1</name>
    <dbReference type="NCBI Taxonomy" id="1204539"/>
    <lineage>
        <taxon>Viruses</taxon>
        <taxon>Duplodnaviria</taxon>
        <taxon>Heunggongvirae</taxon>
        <taxon>Uroviricota</taxon>
        <taxon>Caudoviricetes</taxon>
        <taxon>Demerecviridae</taxon>
        <taxon>Mccorquodalevirinae</taxon>
        <taxon>Myunavirus</taxon>
        <taxon>Myunavirus My1</taxon>
    </lineage>
</organism>
<dbReference type="EMBL" id="JX195166">
    <property type="protein sequence ID" value="AFQ22190.1"/>
    <property type="molecule type" value="Genomic_DNA"/>
</dbReference>
<evidence type="ECO:0000313" key="2">
    <source>
        <dbReference type="EMBL" id="AFQ22190.1"/>
    </source>
</evidence>
<accession>J9QGQ3</accession>
<dbReference type="KEGG" id="vg:13826733"/>
<gene>
    <name evidence="2" type="ORF">My1_031</name>
</gene>
<dbReference type="InterPro" id="IPR055603">
    <property type="entry name" value="DUF7179"/>
</dbReference>
<dbReference type="RefSeq" id="YP_006906283.1">
    <property type="nucleotide sequence ID" value="NC_018837.1"/>
</dbReference>